<feature type="transmembrane region" description="Helical" evidence="12">
    <location>
        <begin position="12"/>
        <end position="30"/>
    </location>
</feature>
<keyword evidence="6 12" id="KW-0472">Membrane</keyword>
<dbReference type="GO" id="GO:0005886">
    <property type="term" value="C:plasma membrane"/>
    <property type="evidence" value="ECO:0007669"/>
    <property type="project" value="UniProtKB-SubCell"/>
</dbReference>
<dbReference type="PROSITE" id="PS50198">
    <property type="entry name" value="PPIC_PPIASE_2"/>
    <property type="match status" value="1"/>
</dbReference>
<dbReference type="Gene3D" id="1.10.4030.10">
    <property type="entry name" value="Porin chaperone SurA, peptide-binding domain"/>
    <property type="match status" value="1"/>
</dbReference>
<evidence type="ECO:0000259" key="13">
    <source>
        <dbReference type="PROSITE" id="PS50198"/>
    </source>
</evidence>
<name>A0A918Z3D8_9GAMM</name>
<keyword evidence="7" id="KW-0143">Chaperone</keyword>
<dbReference type="GO" id="GO:0003755">
    <property type="term" value="F:peptidyl-prolyl cis-trans isomerase activity"/>
    <property type="evidence" value="ECO:0007669"/>
    <property type="project" value="UniProtKB-KW"/>
</dbReference>
<dbReference type="Pfam" id="PF13624">
    <property type="entry name" value="SurA_N_3"/>
    <property type="match status" value="2"/>
</dbReference>
<dbReference type="Proteomes" id="UP000636453">
    <property type="component" value="Unassembled WGS sequence"/>
</dbReference>
<dbReference type="OrthoDB" id="9812372at2"/>
<evidence type="ECO:0000256" key="7">
    <source>
        <dbReference type="ARBA" id="ARBA00023186"/>
    </source>
</evidence>
<feature type="domain" description="PpiC" evidence="13">
    <location>
        <begin position="286"/>
        <end position="388"/>
    </location>
</feature>
<sequence>MLQKLREKTSGWIATVILGLLIVPFALLGINEYLVQRADTSVARIDAPPPWWPDAPAWWPASMLWEHEQITQDEFRERLDFQRQRMRQALGERFDAREFDTPDMRRRILDVLVDERLAQMAARRAGLAVSDALVRRNIAETPAFQVDGRFNQERYLQMLASAQPPFTPRGYEQRVREELERAVLTGALESSAFVTQAELAQTVRLLGEKRDVSVLTLPAPAADTAAVSDAELQAHYRANSARYRMPERVWIEYVELRAADLPAPAAPDEAALRQRYEQEKNRFAAAEERLASHILVRVAEGASDADRKAAEAKIRRIAAEAKAPGADFAALARKYSDDASKAQGGDLGWLGKGATVPEFEQALFALKPGQISEPVKTEFGWHLIQLREVKAGQARPFEEVREQLATEHAQSERERVFGELSSQLVDATLKNPSSLAPAARALNLQVRTLGPVSRGEPSGILANPNVQRAAFSDTLIQDGTVSDPIELAPEHIVLLRVTRHEPERLPPLTEVRERVAADVRAARARKALEARADALLARARGGETLEAIAAAEGLAAPETHAGIRRGQPVPTPEASEAMFAVPAPAAGKRSFGRALLEDGRAVVFAVSAAQPGRLEELNPMERASLQQPMAEDAARREIEALLKALRTRMKVTVNEANL</sequence>
<dbReference type="RefSeq" id="WP_146472476.1">
    <property type="nucleotide sequence ID" value="NZ_BNCF01000008.1"/>
</dbReference>
<dbReference type="PROSITE" id="PS01096">
    <property type="entry name" value="PPIC_PPIASE_1"/>
    <property type="match status" value="1"/>
</dbReference>
<keyword evidence="4 12" id="KW-0812">Transmembrane</keyword>
<dbReference type="InterPro" id="IPR023058">
    <property type="entry name" value="PPIase_PpiC_CS"/>
</dbReference>
<dbReference type="Gene3D" id="3.10.50.40">
    <property type="match status" value="1"/>
</dbReference>
<gene>
    <name evidence="14" type="primary">ppiD</name>
    <name evidence="14" type="ORF">GCM10007167_17270</name>
</gene>
<evidence type="ECO:0000313" key="15">
    <source>
        <dbReference type="Proteomes" id="UP000636453"/>
    </source>
</evidence>
<evidence type="ECO:0000256" key="9">
    <source>
        <dbReference type="ARBA" id="ARBA00040743"/>
    </source>
</evidence>
<evidence type="ECO:0000256" key="6">
    <source>
        <dbReference type="ARBA" id="ARBA00023136"/>
    </source>
</evidence>
<keyword evidence="5 12" id="KW-1133">Transmembrane helix</keyword>
<dbReference type="InterPro" id="IPR027304">
    <property type="entry name" value="Trigger_fact/SurA_dom_sf"/>
</dbReference>
<comment type="similarity">
    <text evidence="8">Belongs to the PpiD chaperone family.</text>
</comment>
<dbReference type="SUPFAM" id="SSF54534">
    <property type="entry name" value="FKBP-like"/>
    <property type="match status" value="1"/>
</dbReference>
<evidence type="ECO:0000256" key="11">
    <source>
        <dbReference type="PROSITE-ProRule" id="PRU00278"/>
    </source>
</evidence>
<dbReference type="InterPro" id="IPR052029">
    <property type="entry name" value="PpiD_chaperone"/>
</dbReference>
<evidence type="ECO:0000256" key="12">
    <source>
        <dbReference type="SAM" id="Phobius"/>
    </source>
</evidence>
<evidence type="ECO:0000256" key="1">
    <source>
        <dbReference type="ARBA" id="ARBA00004382"/>
    </source>
</evidence>
<dbReference type="EMBL" id="BNCF01000008">
    <property type="protein sequence ID" value="GHE35557.1"/>
    <property type="molecule type" value="Genomic_DNA"/>
</dbReference>
<keyword evidence="2" id="KW-1003">Cell membrane</keyword>
<evidence type="ECO:0000256" key="8">
    <source>
        <dbReference type="ARBA" id="ARBA00038408"/>
    </source>
</evidence>
<dbReference type="InterPro" id="IPR000297">
    <property type="entry name" value="PPIase_PpiC"/>
</dbReference>
<keyword evidence="3" id="KW-0997">Cell inner membrane</keyword>
<comment type="caution">
    <text evidence="14">The sequence shown here is derived from an EMBL/GenBank/DDBJ whole genome shotgun (WGS) entry which is preliminary data.</text>
</comment>
<protein>
    <recommendedName>
        <fullName evidence="9">Periplasmic chaperone PpiD</fullName>
    </recommendedName>
    <alternativeName>
        <fullName evidence="10">Periplasmic folding chaperone</fullName>
    </alternativeName>
</protein>
<keyword evidence="11 14" id="KW-0413">Isomerase</keyword>
<evidence type="ECO:0000256" key="10">
    <source>
        <dbReference type="ARBA" id="ARBA00042775"/>
    </source>
</evidence>
<evidence type="ECO:0000256" key="5">
    <source>
        <dbReference type="ARBA" id="ARBA00022989"/>
    </source>
</evidence>
<reference evidence="14" key="2">
    <citation type="submission" date="2020-09" db="EMBL/GenBank/DDBJ databases">
        <authorList>
            <person name="Sun Q."/>
            <person name="Kim S."/>
        </authorList>
    </citation>
    <scope>NUCLEOTIDE SEQUENCE</scope>
    <source>
        <strain evidence="14">KCTC 32020</strain>
    </source>
</reference>
<reference evidence="14" key="1">
    <citation type="journal article" date="2014" name="Int. J. Syst. Evol. Microbiol.">
        <title>Complete genome sequence of Corynebacterium casei LMG S-19264T (=DSM 44701T), isolated from a smear-ripened cheese.</title>
        <authorList>
            <consortium name="US DOE Joint Genome Institute (JGI-PGF)"/>
            <person name="Walter F."/>
            <person name="Albersmeier A."/>
            <person name="Kalinowski J."/>
            <person name="Ruckert C."/>
        </authorList>
    </citation>
    <scope>NUCLEOTIDE SEQUENCE</scope>
    <source>
        <strain evidence="14">KCTC 32020</strain>
    </source>
</reference>
<keyword evidence="15" id="KW-1185">Reference proteome</keyword>
<dbReference type="Pfam" id="PF00639">
    <property type="entry name" value="Rotamase"/>
    <property type="match status" value="1"/>
</dbReference>
<keyword evidence="11" id="KW-0697">Rotamase</keyword>
<dbReference type="AlphaFoldDB" id="A0A918Z3D8"/>
<comment type="subcellular location">
    <subcellularLocation>
        <location evidence="1">Cell inner membrane</location>
        <topology evidence="1">Single-pass type II membrane protein</topology>
        <orientation evidence="1">Periplasmic side</orientation>
    </subcellularLocation>
</comment>
<proteinExistence type="inferred from homology"/>
<evidence type="ECO:0000256" key="4">
    <source>
        <dbReference type="ARBA" id="ARBA00022692"/>
    </source>
</evidence>
<dbReference type="InterPro" id="IPR046357">
    <property type="entry name" value="PPIase_dom_sf"/>
</dbReference>
<dbReference type="SUPFAM" id="SSF109998">
    <property type="entry name" value="Triger factor/SurA peptide-binding domain-like"/>
    <property type="match status" value="1"/>
</dbReference>
<evidence type="ECO:0000313" key="14">
    <source>
        <dbReference type="EMBL" id="GHE35557.1"/>
    </source>
</evidence>
<evidence type="ECO:0000256" key="3">
    <source>
        <dbReference type="ARBA" id="ARBA00022519"/>
    </source>
</evidence>
<dbReference type="PANTHER" id="PTHR47529:SF1">
    <property type="entry name" value="PERIPLASMIC CHAPERONE PPID"/>
    <property type="match status" value="1"/>
</dbReference>
<organism evidence="14 15">
    <name type="scientific">Vulcaniibacterium thermophilum</name>
    <dbReference type="NCBI Taxonomy" id="1169913"/>
    <lineage>
        <taxon>Bacteria</taxon>
        <taxon>Pseudomonadati</taxon>
        <taxon>Pseudomonadota</taxon>
        <taxon>Gammaproteobacteria</taxon>
        <taxon>Lysobacterales</taxon>
        <taxon>Lysobacteraceae</taxon>
        <taxon>Vulcaniibacterium</taxon>
    </lineage>
</organism>
<dbReference type="PANTHER" id="PTHR47529">
    <property type="entry name" value="PEPTIDYL-PROLYL CIS-TRANS ISOMERASE D"/>
    <property type="match status" value="1"/>
</dbReference>
<accession>A0A918Z3D8</accession>
<evidence type="ECO:0000256" key="2">
    <source>
        <dbReference type="ARBA" id="ARBA00022475"/>
    </source>
</evidence>